<protein>
    <submittedName>
        <fullName evidence="1">Uncharacterized protein</fullName>
    </submittedName>
</protein>
<evidence type="ECO:0000313" key="1">
    <source>
        <dbReference type="EMBL" id="JAH79319.1"/>
    </source>
</evidence>
<proteinExistence type="predicted"/>
<reference evidence="1" key="1">
    <citation type="submission" date="2014-11" db="EMBL/GenBank/DDBJ databases">
        <authorList>
            <person name="Amaro Gonzalez C."/>
        </authorList>
    </citation>
    <scope>NUCLEOTIDE SEQUENCE</scope>
</reference>
<organism evidence="1">
    <name type="scientific">Anguilla anguilla</name>
    <name type="common">European freshwater eel</name>
    <name type="synonym">Muraena anguilla</name>
    <dbReference type="NCBI Taxonomy" id="7936"/>
    <lineage>
        <taxon>Eukaryota</taxon>
        <taxon>Metazoa</taxon>
        <taxon>Chordata</taxon>
        <taxon>Craniata</taxon>
        <taxon>Vertebrata</taxon>
        <taxon>Euteleostomi</taxon>
        <taxon>Actinopterygii</taxon>
        <taxon>Neopterygii</taxon>
        <taxon>Teleostei</taxon>
        <taxon>Anguilliformes</taxon>
        <taxon>Anguillidae</taxon>
        <taxon>Anguilla</taxon>
    </lineage>
</organism>
<dbReference type="AlphaFoldDB" id="A0A0E9VMH7"/>
<reference evidence="1" key="2">
    <citation type="journal article" date="2015" name="Fish Shellfish Immunol.">
        <title>Early steps in the European eel (Anguilla anguilla)-Vibrio vulnificus interaction in the gills: Role of the RtxA13 toxin.</title>
        <authorList>
            <person name="Callol A."/>
            <person name="Pajuelo D."/>
            <person name="Ebbesson L."/>
            <person name="Teles M."/>
            <person name="MacKenzie S."/>
            <person name="Amaro C."/>
        </authorList>
    </citation>
    <scope>NUCLEOTIDE SEQUENCE</scope>
</reference>
<dbReference type="EMBL" id="GBXM01029258">
    <property type="protein sequence ID" value="JAH79319.1"/>
    <property type="molecule type" value="Transcribed_RNA"/>
</dbReference>
<name>A0A0E9VMH7_ANGAN</name>
<sequence length="83" mass="9262">MTAYVSLMSMGSSKVQPSFVYADENKRALLCGLLNANGYSYKELLKTARMYENYDPPEMAGTCSLPPHSRVPHPWGGNSRIFN</sequence>
<accession>A0A0E9VMH7</accession>